<dbReference type="EMBL" id="JBHRSV010000003">
    <property type="protein sequence ID" value="MFC2925418.1"/>
    <property type="molecule type" value="Genomic_DNA"/>
</dbReference>
<evidence type="ECO:0000313" key="1">
    <source>
        <dbReference type="EMBL" id="MFC2925418.1"/>
    </source>
</evidence>
<comment type="caution">
    <text evidence="1">The sequence shown here is derived from an EMBL/GenBank/DDBJ whole genome shotgun (WGS) entry which is preliminary data.</text>
</comment>
<name>A0ABV6ZVI5_9PROT</name>
<protein>
    <submittedName>
        <fullName evidence="1">N-formylglutamate amidohydrolase</fullName>
    </submittedName>
</protein>
<evidence type="ECO:0000313" key="2">
    <source>
        <dbReference type="Proteomes" id="UP001595379"/>
    </source>
</evidence>
<reference evidence="2" key="1">
    <citation type="journal article" date="2019" name="Int. J. Syst. Evol. Microbiol.">
        <title>The Global Catalogue of Microorganisms (GCM) 10K type strain sequencing project: providing services to taxonomists for standard genome sequencing and annotation.</title>
        <authorList>
            <consortium name="The Broad Institute Genomics Platform"/>
            <consortium name="The Broad Institute Genome Sequencing Center for Infectious Disease"/>
            <person name="Wu L."/>
            <person name="Ma J."/>
        </authorList>
    </citation>
    <scope>NUCLEOTIDE SEQUENCE [LARGE SCALE GENOMIC DNA]</scope>
    <source>
        <strain evidence="2">KCTC 52487</strain>
    </source>
</reference>
<proteinExistence type="predicted"/>
<accession>A0ABV6ZVI5</accession>
<dbReference type="RefSeq" id="WP_343164801.1">
    <property type="nucleotide sequence ID" value="NZ_JBHRSV010000003.1"/>
</dbReference>
<sequence length="298" mass="32276">MNDMVVKLTSATRTARPPGTAALPPVEVLRPLRGTAPVIIASPHSGRAYPERFLEQSALSLDLLRRSEDAFMDELYASAPAAGLTLVLATFPRVYVDPNRSADELDPLLTGDRTDPLTPIRSPRAHAGLGVVPRLGADGLSIHSGLLDRAEIAHRIALCHTPYHAALEAEIARTVDRHGFAILIDAHSMPSISAPGIDAVIGDRHGVSCAPRITDAIESALQAQGLRTRRNTPYAGGYTTERYGQPDHARHAVQIELNRALYLDEGRVARSGTFDSLRWRIDAFLASIVAIDWVEKLA</sequence>
<dbReference type="SUPFAM" id="SSF53187">
    <property type="entry name" value="Zn-dependent exopeptidases"/>
    <property type="match status" value="1"/>
</dbReference>
<organism evidence="1 2">
    <name type="scientific">Hyphobacterium vulgare</name>
    <dbReference type="NCBI Taxonomy" id="1736751"/>
    <lineage>
        <taxon>Bacteria</taxon>
        <taxon>Pseudomonadati</taxon>
        <taxon>Pseudomonadota</taxon>
        <taxon>Alphaproteobacteria</taxon>
        <taxon>Maricaulales</taxon>
        <taxon>Maricaulaceae</taxon>
        <taxon>Hyphobacterium</taxon>
    </lineage>
</organism>
<dbReference type="Pfam" id="PF05013">
    <property type="entry name" value="FGase"/>
    <property type="match status" value="1"/>
</dbReference>
<keyword evidence="2" id="KW-1185">Reference proteome</keyword>
<dbReference type="Gene3D" id="3.40.630.40">
    <property type="entry name" value="Zn-dependent exopeptidases"/>
    <property type="match status" value="1"/>
</dbReference>
<dbReference type="InterPro" id="IPR007709">
    <property type="entry name" value="N-FG_amidohydro"/>
</dbReference>
<dbReference type="Proteomes" id="UP001595379">
    <property type="component" value="Unassembled WGS sequence"/>
</dbReference>
<gene>
    <name evidence="1" type="ORF">ACFOOR_04795</name>
</gene>